<evidence type="ECO:0000256" key="11">
    <source>
        <dbReference type="PROSITE-ProRule" id="PRU10040"/>
    </source>
</evidence>
<comment type="similarity">
    <text evidence="4">In the C-terminal section; belongs to the pectinesterase family.</text>
</comment>
<evidence type="ECO:0000256" key="8">
    <source>
        <dbReference type="ARBA" id="ARBA00023085"/>
    </source>
</evidence>
<dbReference type="Gene3D" id="1.20.1280.50">
    <property type="match status" value="1"/>
</dbReference>
<organism evidence="13 14">
    <name type="scientific">Solanum tuberosum</name>
    <name type="common">Potato</name>
    <dbReference type="NCBI Taxonomy" id="4113"/>
    <lineage>
        <taxon>Eukaryota</taxon>
        <taxon>Viridiplantae</taxon>
        <taxon>Streptophyta</taxon>
        <taxon>Embryophyta</taxon>
        <taxon>Tracheophyta</taxon>
        <taxon>Spermatophyta</taxon>
        <taxon>Magnoliopsida</taxon>
        <taxon>eudicotyledons</taxon>
        <taxon>Gunneridae</taxon>
        <taxon>Pentapetalae</taxon>
        <taxon>asterids</taxon>
        <taxon>lamiids</taxon>
        <taxon>Solanales</taxon>
        <taxon>Solanaceae</taxon>
        <taxon>Solanoideae</taxon>
        <taxon>Solaneae</taxon>
        <taxon>Solanum</taxon>
    </lineage>
</organism>
<dbReference type="EMBL" id="JAIVGD010000001">
    <property type="protein sequence ID" value="KAH0783048.1"/>
    <property type="molecule type" value="Genomic_DNA"/>
</dbReference>
<dbReference type="CDD" id="cd15799">
    <property type="entry name" value="PMEI-like_4"/>
    <property type="match status" value="1"/>
</dbReference>
<name>A0ABQ7WQM9_SOLTU</name>
<evidence type="ECO:0000313" key="13">
    <source>
        <dbReference type="EMBL" id="KAH0783048.1"/>
    </source>
</evidence>
<comment type="similarity">
    <text evidence="3">In the N-terminal section; belongs to the PMEI family.</text>
</comment>
<keyword evidence="9" id="KW-0961">Cell wall biogenesis/degradation</keyword>
<dbReference type="InterPro" id="IPR006501">
    <property type="entry name" value="Pectinesterase_inhib_dom"/>
</dbReference>
<dbReference type="NCBIfam" id="TIGR01614">
    <property type="entry name" value="PME_inhib"/>
    <property type="match status" value="1"/>
</dbReference>
<evidence type="ECO:0000256" key="2">
    <source>
        <dbReference type="ARBA" id="ARBA00005184"/>
    </source>
</evidence>
<dbReference type="InterPro" id="IPR033131">
    <property type="entry name" value="Pectinesterase_Asp_AS"/>
</dbReference>
<dbReference type="InterPro" id="IPR032675">
    <property type="entry name" value="LRR_dom_sf"/>
</dbReference>
<keyword evidence="14" id="KW-1185">Reference proteome</keyword>
<dbReference type="SUPFAM" id="SSF51126">
    <property type="entry name" value="Pectin lyase-like"/>
    <property type="match status" value="1"/>
</dbReference>
<gene>
    <name evidence="13" type="ORF">KY290_002646</name>
</gene>
<feature type="domain" description="Pectinesterase inhibitor" evidence="12">
    <location>
        <begin position="654"/>
        <end position="809"/>
    </location>
</feature>
<evidence type="ECO:0000256" key="7">
    <source>
        <dbReference type="ARBA" id="ARBA00022801"/>
    </source>
</evidence>
<keyword evidence="8" id="KW-0063">Aspartyl esterase</keyword>
<dbReference type="InterPro" id="IPR035513">
    <property type="entry name" value="Invertase/methylesterase_inhib"/>
</dbReference>
<dbReference type="PROSITE" id="PS00503">
    <property type="entry name" value="PECTINESTERASE_2"/>
    <property type="match status" value="1"/>
</dbReference>
<dbReference type="EC" id="3.1.1.11" evidence="5"/>
<keyword evidence="7" id="KW-0378">Hydrolase</keyword>
<dbReference type="SUPFAM" id="SSF52047">
    <property type="entry name" value="RNI-like"/>
    <property type="match status" value="2"/>
</dbReference>
<dbReference type="Pfam" id="PF25372">
    <property type="entry name" value="DUF7885"/>
    <property type="match status" value="2"/>
</dbReference>
<protein>
    <recommendedName>
        <fullName evidence="5">pectinesterase</fullName>
        <ecNumber evidence="5">3.1.1.11</ecNumber>
    </recommendedName>
</protein>
<dbReference type="Pfam" id="PF04043">
    <property type="entry name" value="PMEI"/>
    <property type="match status" value="1"/>
</dbReference>
<dbReference type="InterPro" id="IPR000070">
    <property type="entry name" value="Pectinesterase_cat"/>
</dbReference>
<evidence type="ECO:0000256" key="9">
    <source>
        <dbReference type="ARBA" id="ARBA00023316"/>
    </source>
</evidence>
<comment type="catalytic activity">
    <reaction evidence="10">
        <text>[(1-&gt;4)-alpha-D-galacturonosyl methyl ester](n) + n H2O = [(1-&gt;4)-alpha-D-galacturonosyl](n) + n methanol + n H(+)</text>
        <dbReference type="Rhea" id="RHEA:22380"/>
        <dbReference type="Rhea" id="RHEA-COMP:14570"/>
        <dbReference type="Rhea" id="RHEA-COMP:14573"/>
        <dbReference type="ChEBI" id="CHEBI:15377"/>
        <dbReference type="ChEBI" id="CHEBI:15378"/>
        <dbReference type="ChEBI" id="CHEBI:17790"/>
        <dbReference type="ChEBI" id="CHEBI:140522"/>
        <dbReference type="ChEBI" id="CHEBI:140523"/>
        <dbReference type="EC" id="3.1.1.11"/>
    </reaction>
</comment>
<dbReference type="InterPro" id="IPR001611">
    <property type="entry name" value="Leu-rich_rpt"/>
</dbReference>
<reference evidence="13 14" key="1">
    <citation type="journal article" date="2021" name="bioRxiv">
        <title>Chromosome-scale and haplotype-resolved genome assembly of a tetraploid potato cultivar.</title>
        <authorList>
            <person name="Sun H."/>
            <person name="Jiao W.-B."/>
            <person name="Krause K."/>
            <person name="Campoy J.A."/>
            <person name="Goel M."/>
            <person name="Folz-Donahue K."/>
            <person name="Kukat C."/>
            <person name="Huettel B."/>
            <person name="Schneeberger K."/>
        </authorList>
    </citation>
    <scope>NUCLEOTIDE SEQUENCE [LARGE SCALE GENOMIC DNA]</scope>
    <source>
        <strain evidence="13">SolTubOtavaFocal</strain>
        <tissue evidence="13">Leaves</tissue>
    </source>
</reference>
<dbReference type="Gene3D" id="1.20.140.40">
    <property type="entry name" value="Invertase/pectin methylesterase inhibitor family protein"/>
    <property type="match status" value="1"/>
</dbReference>
<dbReference type="SUPFAM" id="SSF101148">
    <property type="entry name" value="Plant invertase/pectin methylesterase inhibitor"/>
    <property type="match status" value="1"/>
</dbReference>
<comment type="subcellular location">
    <subcellularLocation>
        <location evidence="1">Secreted</location>
    </subcellularLocation>
</comment>
<evidence type="ECO:0000256" key="5">
    <source>
        <dbReference type="ARBA" id="ARBA00013229"/>
    </source>
</evidence>
<dbReference type="InterPro" id="IPR006553">
    <property type="entry name" value="Leu-rich_rpt_Cys-con_subtyp"/>
</dbReference>
<accession>A0ABQ7WQM9</accession>
<comment type="pathway">
    <text evidence="2">Glycan metabolism; pectin degradation; 2-dehydro-3-deoxy-D-gluconate from pectin: step 1/5.</text>
</comment>
<evidence type="ECO:0000259" key="12">
    <source>
        <dbReference type="SMART" id="SM00856"/>
    </source>
</evidence>
<dbReference type="Pfam" id="PF13516">
    <property type="entry name" value="LRR_6"/>
    <property type="match status" value="1"/>
</dbReference>
<dbReference type="Pfam" id="PF01095">
    <property type="entry name" value="Pectinesterase"/>
    <property type="match status" value="1"/>
</dbReference>
<evidence type="ECO:0000256" key="1">
    <source>
        <dbReference type="ARBA" id="ARBA00004613"/>
    </source>
</evidence>
<dbReference type="InterPro" id="IPR012334">
    <property type="entry name" value="Pectin_lyas_fold"/>
</dbReference>
<evidence type="ECO:0000256" key="6">
    <source>
        <dbReference type="ARBA" id="ARBA00022525"/>
    </source>
</evidence>
<dbReference type="Gene3D" id="3.80.10.10">
    <property type="entry name" value="Ribonuclease Inhibitor"/>
    <property type="match status" value="4"/>
</dbReference>
<dbReference type="InterPro" id="IPR011050">
    <property type="entry name" value="Pectin_lyase_fold/virulence"/>
</dbReference>
<dbReference type="SMART" id="SM00856">
    <property type="entry name" value="PMEI"/>
    <property type="match status" value="1"/>
</dbReference>
<dbReference type="Gene3D" id="2.160.20.10">
    <property type="entry name" value="Single-stranded right-handed beta-helix, Pectin lyase-like"/>
    <property type="match status" value="1"/>
</dbReference>
<sequence>MDSALFVLNEDLLIRILSFITHDSDRKAFRLVCKAFLRVDSFHRTHLRILRPEFITTLFSKFPRIYSLDLSVCPQINDGAVSMLMGYGLPDWSRSLRRLVLSRTTGLKSAGLEMLMKSCPVLESIDVSYCWGFGDREAAALSFGGSLRDVKLDRCLGLTDVGLAKIAIGCQCLEKLSLMWCIEITDLGIDFLSKKCTQLKQLDISYLKVTSVSLHSISSMEKLELLAMVGCGIVDDEGLHYLGKGCPSLQALDVSRCDRLSSAALAFLINGHPSMLQVYASHCFHEFPTKVIQGLKDLKNLKKLILDGAPVSESFFKIINFNCKYLVEIGLGKCKGVTDKGILQLVSGGVNLNILNLTCCSELTDNAISAITDSCRSVLCLKLECCNLLTEKSLYHLGLHCSLLEELDLTDCFGVNDTGLYYLSKCTKLICLKLGLCTNITDKGLYCVARNCSEICELDLYRCQGIGDDGLYALSSGCKRMQKLNLSYCSEVTDRGIECLGHLPELSDLEMRSLLNVTGTGLTALATGCKRLSELDVKDCTSIDDSGFMALAYYSRNLQQINLSHCAISDVGLCMVMGNLTRLQDAKLVNLYNVSTNGFEVALRASCVRLKKVKLIASLRLHLTPDIVKTLKARVLSQYEYETFHPYQRSPTLDPHAMIIQACNNIQNQALCLSHIQSNLDDPVHRDPNSILKAAIQNSLNQAKLTIQSITKFSTLSASSRDQMAIEDCQELLDFSVTELAWSLGEMRKIRAGSKNVHYEGNLKAWLSAALSNQDTCLEGFEGTDRHLEHFIKGSLTQVTQLISNVLTLYVQLHSLPFKPPRNENITYDNQKYPEWMTNGDKDLLVSNPNGMHVDAVVSLDGSGRYRSIAQAINEAPSYSNRRYVIYVKRGTYHENIDLKKKKTNIMLLGDGIGATVITGNRNFMQGWTTFRTATVAVSGKGFIARDITFRNTAGPKNFQGVALRVDSDQSAFFRCSMEGYQDTLYAHSLRQFYRECNIYGTIDFIFGNGAAVLQNCKIYTRPPLPLQKVTITAQGRKSPDQSTGFSIQDSYIYATRPTYLGRPWKMYSRTVYMNTYMSGMVQPRGWLEWYGNFALNSLWYGEYKNYGPGSSLTGRVTWPGYHIIKDPSSANFFTVQHFIDGMSWLPATGVQFSAGLTN</sequence>
<dbReference type="PANTHER" id="PTHR31707">
    <property type="entry name" value="PECTINESTERASE"/>
    <property type="match status" value="1"/>
</dbReference>
<dbReference type="InterPro" id="IPR057207">
    <property type="entry name" value="FBXL15_LRR"/>
</dbReference>
<evidence type="ECO:0000256" key="4">
    <source>
        <dbReference type="ARBA" id="ARBA00007786"/>
    </source>
</evidence>
<feature type="active site" evidence="11">
    <location>
        <position position="1004"/>
    </location>
</feature>
<evidence type="ECO:0000256" key="10">
    <source>
        <dbReference type="ARBA" id="ARBA00047928"/>
    </source>
</evidence>
<comment type="caution">
    <text evidence="13">The sequence shown here is derived from an EMBL/GenBank/DDBJ whole genome shotgun (WGS) entry which is preliminary data.</text>
</comment>
<evidence type="ECO:0000256" key="3">
    <source>
        <dbReference type="ARBA" id="ARBA00006027"/>
    </source>
</evidence>
<keyword evidence="6" id="KW-0964">Secreted</keyword>
<dbReference type="Proteomes" id="UP000826656">
    <property type="component" value="Unassembled WGS sequence"/>
</dbReference>
<evidence type="ECO:0000313" key="14">
    <source>
        <dbReference type="Proteomes" id="UP000826656"/>
    </source>
</evidence>
<dbReference type="SMART" id="SM00367">
    <property type="entry name" value="LRR_CC"/>
    <property type="match status" value="16"/>
</dbReference>
<proteinExistence type="inferred from homology"/>